<dbReference type="SUPFAM" id="SSF52833">
    <property type="entry name" value="Thioredoxin-like"/>
    <property type="match status" value="1"/>
</dbReference>
<reference evidence="3" key="1">
    <citation type="journal article" date="2020" name="Stud. Mycol.">
        <title>101 Dothideomycetes genomes: a test case for predicting lifestyles and emergence of pathogens.</title>
        <authorList>
            <person name="Haridas S."/>
            <person name="Albert R."/>
            <person name="Binder M."/>
            <person name="Bloem J."/>
            <person name="Labutti K."/>
            <person name="Salamov A."/>
            <person name="Andreopoulos B."/>
            <person name="Baker S."/>
            <person name="Barry K."/>
            <person name="Bills G."/>
            <person name="Bluhm B."/>
            <person name="Cannon C."/>
            <person name="Castanera R."/>
            <person name="Culley D."/>
            <person name="Daum C."/>
            <person name="Ezra D."/>
            <person name="Gonzalez J."/>
            <person name="Henrissat B."/>
            <person name="Kuo A."/>
            <person name="Liang C."/>
            <person name="Lipzen A."/>
            <person name="Lutzoni F."/>
            <person name="Magnuson J."/>
            <person name="Mondo S."/>
            <person name="Nolan M."/>
            <person name="Ohm R."/>
            <person name="Pangilinan J."/>
            <person name="Park H.-J."/>
            <person name="Ramirez L."/>
            <person name="Alfaro M."/>
            <person name="Sun H."/>
            <person name="Tritt A."/>
            <person name="Yoshinaga Y."/>
            <person name="Zwiers L.-H."/>
            <person name="Turgeon B."/>
            <person name="Goodwin S."/>
            <person name="Spatafora J."/>
            <person name="Crous P."/>
            <person name="Grigoriev I."/>
        </authorList>
    </citation>
    <scope>NUCLEOTIDE SEQUENCE</scope>
    <source>
        <strain evidence="3">CBS 627.86</strain>
    </source>
</reference>
<dbReference type="Gene3D" id="3.40.30.10">
    <property type="entry name" value="Glutaredoxin"/>
    <property type="match status" value="1"/>
</dbReference>
<dbReference type="Proteomes" id="UP000799770">
    <property type="component" value="Unassembled WGS sequence"/>
</dbReference>
<gene>
    <name evidence="3" type="ORF">BDV96DRAFT_583318</name>
</gene>
<feature type="compositionally biased region" description="Low complexity" evidence="1">
    <location>
        <begin position="263"/>
        <end position="278"/>
    </location>
</feature>
<proteinExistence type="predicted"/>
<feature type="compositionally biased region" description="Pro residues" evidence="1">
    <location>
        <begin position="32"/>
        <end position="49"/>
    </location>
</feature>
<evidence type="ECO:0000313" key="3">
    <source>
        <dbReference type="EMBL" id="KAF2111036.1"/>
    </source>
</evidence>
<dbReference type="InterPro" id="IPR051063">
    <property type="entry name" value="PDI"/>
</dbReference>
<evidence type="ECO:0000259" key="2">
    <source>
        <dbReference type="PROSITE" id="PS51352"/>
    </source>
</evidence>
<accession>A0A6A5YVM9</accession>
<feature type="compositionally biased region" description="Low complexity" evidence="1">
    <location>
        <begin position="133"/>
        <end position="158"/>
    </location>
</feature>
<sequence length="427" mass="46362">MPTEEAPPVLTLKERIAALKLAQAADNQVANPKPPAPAPKAPSPPPPLPTRHSSGNGNGYHTAPPVCRDPYECSPESNTLFSRPASSRSQSRKEGPPLLPPRRPSQPVSAKAPPALPPRRPSELTVGRKRSTDSVSSVASGRSAISSISARTSFSAASESNGPKFRIRAPEYDPANLPALPERRSQKQEDEHESRLTLKPTKSAPAVVTGFGQKDVLPPPSLPGRRQASLFREGYDEPPPKPVRSALSFGLNNALSPPPVPSARPQRPVQPPAAAAPAFRTPSPVQHQGVVELDARSFDNIVLHSGKPAFVDFYAPFCKYCKELDPIYEELAAKYQHQNITIAKIDSYGQKAIGERYEVEGWPTLKFFDGTGGPPVNYEWSRDMEWMSRFIDEQLEKLPAAAPGIPPPIPLGSKPNLAELNKTKPRF</sequence>
<dbReference type="GO" id="GO:0006457">
    <property type="term" value="P:protein folding"/>
    <property type="evidence" value="ECO:0007669"/>
    <property type="project" value="TreeGrafter"/>
</dbReference>
<dbReference type="EMBL" id="ML977336">
    <property type="protein sequence ID" value="KAF2111036.1"/>
    <property type="molecule type" value="Genomic_DNA"/>
</dbReference>
<feature type="region of interest" description="Disordered" evidence="1">
    <location>
        <begin position="404"/>
        <end position="427"/>
    </location>
</feature>
<dbReference type="AlphaFoldDB" id="A0A6A5YVM9"/>
<dbReference type="PROSITE" id="PS51352">
    <property type="entry name" value="THIOREDOXIN_2"/>
    <property type="match status" value="1"/>
</dbReference>
<organism evidence="3 4">
    <name type="scientific">Lophiotrema nucula</name>
    <dbReference type="NCBI Taxonomy" id="690887"/>
    <lineage>
        <taxon>Eukaryota</taxon>
        <taxon>Fungi</taxon>
        <taxon>Dikarya</taxon>
        <taxon>Ascomycota</taxon>
        <taxon>Pezizomycotina</taxon>
        <taxon>Dothideomycetes</taxon>
        <taxon>Pleosporomycetidae</taxon>
        <taxon>Pleosporales</taxon>
        <taxon>Lophiotremataceae</taxon>
        <taxon>Lophiotrema</taxon>
    </lineage>
</organism>
<keyword evidence="4" id="KW-1185">Reference proteome</keyword>
<dbReference type="GO" id="GO:0003756">
    <property type="term" value="F:protein disulfide isomerase activity"/>
    <property type="evidence" value="ECO:0007669"/>
    <property type="project" value="TreeGrafter"/>
</dbReference>
<evidence type="ECO:0000256" key="1">
    <source>
        <dbReference type="SAM" id="MobiDB-lite"/>
    </source>
</evidence>
<evidence type="ECO:0000313" key="4">
    <source>
        <dbReference type="Proteomes" id="UP000799770"/>
    </source>
</evidence>
<feature type="compositionally biased region" description="Polar residues" evidence="1">
    <location>
        <begin position="75"/>
        <end position="89"/>
    </location>
</feature>
<dbReference type="InterPro" id="IPR013766">
    <property type="entry name" value="Thioredoxin_domain"/>
</dbReference>
<dbReference type="OrthoDB" id="6129702at2759"/>
<feature type="region of interest" description="Disordered" evidence="1">
    <location>
        <begin position="22"/>
        <end position="226"/>
    </location>
</feature>
<dbReference type="InterPro" id="IPR036249">
    <property type="entry name" value="Thioredoxin-like_sf"/>
</dbReference>
<protein>
    <recommendedName>
        <fullName evidence="2">Thioredoxin domain-containing protein</fullName>
    </recommendedName>
</protein>
<dbReference type="Pfam" id="PF00085">
    <property type="entry name" value="Thioredoxin"/>
    <property type="match status" value="1"/>
</dbReference>
<feature type="domain" description="Thioredoxin" evidence="2">
    <location>
        <begin position="270"/>
        <end position="396"/>
    </location>
</feature>
<dbReference type="PANTHER" id="PTHR45672:SF11">
    <property type="entry name" value="PROTEIN DISULFIDE-ISOMERASE C17H9.14C"/>
    <property type="match status" value="1"/>
</dbReference>
<dbReference type="GO" id="GO:0005783">
    <property type="term" value="C:endoplasmic reticulum"/>
    <property type="evidence" value="ECO:0007669"/>
    <property type="project" value="TreeGrafter"/>
</dbReference>
<feature type="region of interest" description="Disordered" evidence="1">
    <location>
        <begin position="254"/>
        <end position="282"/>
    </location>
</feature>
<dbReference type="PANTHER" id="PTHR45672">
    <property type="entry name" value="PROTEIN DISULFIDE-ISOMERASE C17H9.14C-RELATED"/>
    <property type="match status" value="1"/>
</dbReference>
<feature type="compositionally biased region" description="Basic and acidic residues" evidence="1">
    <location>
        <begin position="181"/>
        <end position="196"/>
    </location>
</feature>
<name>A0A6A5YVM9_9PLEO</name>